<evidence type="ECO:0000256" key="1">
    <source>
        <dbReference type="SAM" id="SignalP"/>
    </source>
</evidence>
<dbReference type="SUPFAM" id="SSF50952">
    <property type="entry name" value="Soluble quinoprotein glucose dehydrogenase"/>
    <property type="match status" value="1"/>
</dbReference>
<dbReference type="Gene3D" id="2.120.10.30">
    <property type="entry name" value="TolB, C-terminal domain"/>
    <property type="match status" value="1"/>
</dbReference>
<accession>A0A2V3IYX4</accession>
<evidence type="ECO:0000313" key="3">
    <source>
        <dbReference type="EMBL" id="PXF47299.1"/>
    </source>
</evidence>
<dbReference type="InterPro" id="IPR013783">
    <property type="entry name" value="Ig-like_fold"/>
</dbReference>
<evidence type="ECO:0000259" key="2">
    <source>
        <dbReference type="PROSITE" id="PS51820"/>
    </source>
</evidence>
<sequence>MPAVAPRFLVLLLSLLAFALAASPKDNNGGFDHRAHAVPGGPYSVPDADSDGFAVVKLNGELSHSHYFNPKTGATGRVTKYFWFVNGKQVCTRMICYIKFPLGTTKVDLRVVDNTGDSASASTRVAVYKGSKPALRFWYYPLVGWLPDSISAGQPKYSTTERMINKHSRNTFPQFLLGKRFSIRVLGNIQFQRQGNYRFRLACMAADCTMWIGNVRVLNGRNGFITSKPMIFSKGTKKLHIIYRHQNPKRGQPKFVLSWQTPGRSGMSLVPPHVLSHNPASYKPVVHSVYPAKARVGNVITIVGSSLLNVAAVKIGKSSCAGPVSKNQFTLKCVVPGITGKYELFVRTGAGSSNSVPITISFGSFGSKFGSDGAGVGPVGYYQPVRFRSDFLKRNGKVFNVPQLTSIALGPDNQFYMGSLGGIVHVIRTDLGNQVKGYCKSTQVGKSRSILGLAFNPAEKHARLYASTSVLYWGTKKLLPFTRGWNNGEVIAMQKTKKSCLTRVATVVSGLPVSNYDHSVNGLSFDMGGNLLIQVGGGTNAGVSKKGDPLGGVPDSPLSGAMLWAPILKKGFNGRVAYNQYIDPGRANKVRGDVFVYAAGLRNSYSSIAHSNGHIYATDNGANAKFGPRSMGCGKEGGIATEPDTLKRLKRGGFYGYANRNRGRRDGRQCRHRSPQLNEGGYDKPIAKMESSTTGLLEYTANTFGAQMRGDLLATKFAVSGSGKVYRVQLKGDGTVKSMFNLATHSGLAAVMSPVGAIIMPRVYQGRIAVLLPNEKNPGRMVVTSVHPFRGPKRGGGKVTITGWNLKPPLTITVGGKPCTNVGEYKGGRSVTCRVPRGSGRAAVVVKRFGKKSKSFGYEYVYMTV</sequence>
<feature type="chain" id="PRO_5016039340" description="PA14 domain-containing protein" evidence="1">
    <location>
        <begin position="22"/>
        <end position="865"/>
    </location>
</feature>
<dbReference type="InterPro" id="IPR011042">
    <property type="entry name" value="6-blade_b-propeller_TolB-like"/>
</dbReference>
<gene>
    <name evidence="3" type="ORF">BWQ96_02912</name>
</gene>
<name>A0A2V3IYX4_9FLOR</name>
<dbReference type="InterPro" id="IPR002909">
    <property type="entry name" value="IPT_dom"/>
</dbReference>
<dbReference type="InterPro" id="IPR037524">
    <property type="entry name" value="PA14/GLEYA"/>
</dbReference>
<dbReference type="InterPro" id="IPR011041">
    <property type="entry name" value="Quinoprot_gluc/sorb_DH_b-prop"/>
</dbReference>
<protein>
    <recommendedName>
        <fullName evidence="2">PA14 domain-containing protein</fullName>
    </recommendedName>
</protein>
<feature type="signal peptide" evidence="1">
    <location>
        <begin position="1"/>
        <end position="21"/>
    </location>
</feature>
<evidence type="ECO:0000313" key="4">
    <source>
        <dbReference type="Proteomes" id="UP000247409"/>
    </source>
</evidence>
<dbReference type="Gene3D" id="3.90.182.10">
    <property type="entry name" value="Toxin - Anthrax Protective Antigen,domain 1"/>
    <property type="match status" value="1"/>
</dbReference>
<feature type="domain" description="PA14" evidence="2">
    <location>
        <begin position="130"/>
        <end position="274"/>
    </location>
</feature>
<dbReference type="CDD" id="cd00603">
    <property type="entry name" value="IPT_PCSR"/>
    <property type="match status" value="2"/>
</dbReference>
<dbReference type="SMART" id="SM00429">
    <property type="entry name" value="IPT"/>
    <property type="match status" value="1"/>
</dbReference>
<comment type="caution">
    <text evidence="3">The sequence shown here is derived from an EMBL/GenBank/DDBJ whole genome shotgun (WGS) entry which is preliminary data.</text>
</comment>
<dbReference type="InterPro" id="IPR014756">
    <property type="entry name" value="Ig_E-set"/>
</dbReference>
<dbReference type="EMBL" id="NBIV01000026">
    <property type="protein sequence ID" value="PXF47299.1"/>
    <property type="molecule type" value="Genomic_DNA"/>
</dbReference>
<proteinExistence type="predicted"/>
<dbReference type="SUPFAM" id="SSF81296">
    <property type="entry name" value="E set domains"/>
    <property type="match status" value="2"/>
</dbReference>
<dbReference type="PROSITE" id="PS51820">
    <property type="entry name" value="PA14"/>
    <property type="match status" value="1"/>
</dbReference>
<keyword evidence="4" id="KW-1185">Reference proteome</keyword>
<reference evidence="3 4" key="1">
    <citation type="journal article" date="2018" name="Mol. Biol. Evol.">
        <title>Analysis of the draft genome of the red seaweed Gracilariopsis chorda provides insights into genome size evolution in Rhodophyta.</title>
        <authorList>
            <person name="Lee J."/>
            <person name="Yang E.C."/>
            <person name="Graf L."/>
            <person name="Yang J.H."/>
            <person name="Qiu H."/>
            <person name="Zel Zion U."/>
            <person name="Chan C.X."/>
            <person name="Stephens T.G."/>
            <person name="Weber A.P.M."/>
            <person name="Boo G.H."/>
            <person name="Boo S.M."/>
            <person name="Kim K.M."/>
            <person name="Shin Y."/>
            <person name="Jung M."/>
            <person name="Lee S.J."/>
            <person name="Yim H.S."/>
            <person name="Lee J.H."/>
            <person name="Bhattacharya D."/>
            <person name="Yoon H.S."/>
        </authorList>
    </citation>
    <scope>NUCLEOTIDE SEQUENCE [LARGE SCALE GENOMIC DNA]</scope>
    <source>
        <strain evidence="3 4">SKKU-2015</strain>
        <tissue evidence="3">Whole body</tissue>
    </source>
</reference>
<dbReference type="AlphaFoldDB" id="A0A2V3IYX4"/>
<dbReference type="Pfam" id="PF01833">
    <property type="entry name" value="TIG"/>
    <property type="match status" value="2"/>
</dbReference>
<dbReference type="Proteomes" id="UP000247409">
    <property type="component" value="Unassembled WGS sequence"/>
</dbReference>
<keyword evidence="1" id="KW-0732">Signal</keyword>
<dbReference type="Gene3D" id="2.60.40.10">
    <property type="entry name" value="Immunoglobulins"/>
    <property type="match status" value="2"/>
</dbReference>
<dbReference type="OrthoDB" id="10404017at2759"/>
<organism evidence="3 4">
    <name type="scientific">Gracilariopsis chorda</name>
    <dbReference type="NCBI Taxonomy" id="448386"/>
    <lineage>
        <taxon>Eukaryota</taxon>
        <taxon>Rhodophyta</taxon>
        <taxon>Florideophyceae</taxon>
        <taxon>Rhodymeniophycidae</taxon>
        <taxon>Gracilariales</taxon>
        <taxon>Gracilariaceae</taxon>
        <taxon>Gracilariopsis</taxon>
    </lineage>
</organism>